<dbReference type="InterPro" id="IPR040372">
    <property type="entry name" value="YaeB-like"/>
</dbReference>
<dbReference type="Proteomes" id="UP000037237">
    <property type="component" value="Unassembled WGS sequence"/>
</dbReference>
<dbReference type="NCBIfam" id="TIGR00104">
    <property type="entry name" value="tRNA_TsaA"/>
    <property type="match status" value="1"/>
</dbReference>
<comment type="caution">
    <text evidence="4">The sequence shown here is derived from an EMBL/GenBank/DDBJ whole genome shotgun (WGS) entry which is preliminary data.</text>
</comment>
<gene>
    <name evidence="4" type="ORF">AC477_03410</name>
</gene>
<protein>
    <recommendedName>
        <fullName evidence="3">TsaA-like domain-containing protein</fullName>
    </recommendedName>
</protein>
<dbReference type="Pfam" id="PF01980">
    <property type="entry name" value="TrmO_N"/>
    <property type="match status" value="1"/>
</dbReference>
<dbReference type="InterPro" id="IPR036414">
    <property type="entry name" value="YaeB_N_sf"/>
</dbReference>
<comment type="similarity">
    <text evidence="2">Belongs to the tRNA methyltransferase O family.</text>
</comment>
<evidence type="ECO:0000313" key="4">
    <source>
        <dbReference type="EMBL" id="KON32074.1"/>
    </source>
</evidence>
<evidence type="ECO:0000256" key="2">
    <source>
        <dbReference type="ARBA" id="ARBA00033753"/>
    </source>
</evidence>
<reference evidence="4 5" key="1">
    <citation type="submission" date="2015-06" db="EMBL/GenBank/DDBJ databases">
        <title>New insights into the roles of widespread benthic archaea in carbon and nitrogen cycling.</title>
        <authorList>
            <person name="Lazar C.S."/>
            <person name="Baker B.J."/>
            <person name="Seitz K.W."/>
            <person name="Hyde A.S."/>
            <person name="Dick G.J."/>
            <person name="Hinrichs K.-U."/>
            <person name="Teske A.P."/>
        </authorList>
    </citation>
    <scope>NUCLEOTIDE SEQUENCE [LARGE SCALE GENOMIC DNA]</scope>
    <source>
        <strain evidence="4">SG8-32-1</strain>
    </source>
</reference>
<sequence>MSLEKIFLEPIGFVQTKAVGYEIRDKNIVSKIVIREKYTEALNGIEEFSHLFVLFWLHEMSINDGRVMKVHPRGRNDMPLVGVFATRSPHRPNPIGLTRVRLLEIEGNVLTVQGLDAYHDTPVLDLKPFDSWDTTENFKVADWWIKLEKERLNKKYR</sequence>
<accession>A0A0M0BUD7</accession>
<dbReference type="InterPro" id="IPR023368">
    <property type="entry name" value="UPF0066_cons_site"/>
</dbReference>
<dbReference type="SUPFAM" id="SSF118196">
    <property type="entry name" value="YaeB-like"/>
    <property type="match status" value="1"/>
</dbReference>
<dbReference type="AlphaFoldDB" id="A0A0M0BUD7"/>
<evidence type="ECO:0000256" key="1">
    <source>
        <dbReference type="ARBA" id="ARBA00022691"/>
    </source>
</evidence>
<keyword evidence="1" id="KW-0949">S-adenosyl-L-methionine</keyword>
<dbReference type="Gene3D" id="2.40.30.70">
    <property type="entry name" value="YaeB-like"/>
    <property type="match status" value="1"/>
</dbReference>
<name>A0A0M0BUD7_9ARCH</name>
<dbReference type="PROSITE" id="PS51668">
    <property type="entry name" value="TSAA_2"/>
    <property type="match status" value="1"/>
</dbReference>
<evidence type="ECO:0000259" key="3">
    <source>
        <dbReference type="PROSITE" id="PS51668"/>
    </source>
</evidence>
<proteinExistence type="inferred from homology"/>
<dbReference type="EMBL" id="LFWU01000078">
    <property type="protein sequence ID" value="KON32074.1"/>
    <property type="molecule type" value="Genomic_DNA"/>
</dbReference>
<evidence type="ECO:0000313" key="5">
    <source>
        <dbReference type="Proteomes" id="UP000037237"/>
    </source>
</evidence>
<dbReference type="InterPro" id="IPR036413">
    <property type="entry name" value="YaeB-like_sf"/>
</dbReference>
<feature type="domain" description="TsaA-like" evidence="3">
    <location>
        <begin position="8"/>
        <end position="138"/>
    </location>
</feature>
<dbReference type="PANTHER" id="PTHR12818:SF0">
    <property type="entry name" value="TRNA (ADENINE(37)-N6)-METHYLTRANSFERASE"/>
    <property type="match status" value="1"/>
</dbReference>
<dbReference type="CDD" id="cd09281">
    <property type="entry name" value="UPF0066"/>
    <property type="match status" value="1"/>
</dbReference>
<dbReference type="PROSITE" id="PS01318">
    <property type="entry name" value="TSAA_1"/>
    <property type="match status" value="1"/>
</dbReference>
<organism evidence="4 5">
    <name type="scientific">miscellaneous Crenarchaeota group-1 archaeon SG8-32-1</name>
    <dbReference type="NCBI Taxonomy" id="1685124"/>
    <lineage>
        <taxon>Archaea</taxon>
        <taxon>Candidatus Bathyarchaeota</taxon>
        <taxon>MCG-1</taxon>
    </lineage>
</organism>
<dbReference type="InterPro" id="IPR023370">
    <property type="entry name" value="TrmO-like_N"/>
</dbReference>
<dbReference type="PATRIC" id="fig|1685124.3.peg.651"/>
<dbReference type="PANTHER" id="PTHR12818">
    <property type="entry name" value="TRNA (ADENINE(37)-N6)-METHYLTRANSFERASE"/>
    <property type="match status" value="1"/>
</dbReference>